<reference evidence="1 2" key="1">
    <citation type="submission" date="2018-11" db="EMBL/GenBank/DDBJ databases">
        <title>Microbial catabolism of amino acid.</title>
        <authorList>
            <person name="Hibi M."/>
            <person name="Ogawa J."/>
        </authorList>
    </citation>
    <scope>NUCLEOTIDE SEQUENCE [LARGE SCALE GENOMIC DNA]</scope>
    <source>
        <strain evidence="1 2">C31-06</strain>
    </source>
</reference>
<accession>A0A402CMU7</accession>
<protein>
    <submittedName>
        <fullName evidence="1">Uncharacterized protein</fullName>
    </submittedName>
</protein>
<keyword evidence="2" id="KW-1185">Reference proteome</keyword>
<gene>
    <name evidence="1" type="ORF">Rhow_001081</name>
</gene>
<evidence type="ECO:0000313" key="2">
    <source>
        <dbReference type="Proteomes" id="UP000287519"/>
    </source>
</evidence>
<evidence type="ECO:0000313" key="1">
    <source>
        <dbReference type="EMBL" id="GCE45066.1"/>
    </source>
</evidence>
<comment type="caution">
    <text evidence="1">The sequence shown here is derived from an EMBL/GenBank/DDBJ whole genome shotgun (WGS) entry which is preliminary data.</text>
</comment>
<dbReference type="Proteomes" id="UP000287519">
    <property type="component" value="Unassembled WGS sequence"/>
</dbReference>
<organism evidence="1 2">
    <name type="scientific">Rhodococcus wratislaviensis</name>
    <name type="common">Tsukamurella wratislaviensis</name>
    <dbReference type="NCBI Taxonomy" id="44752"/>
    <lineage>
        <taxon>Bacteria</taxon>
        <taxon>Bacillati</taxon>
        <taxon>Actinomycetota</taxon>
        <taxon>Actinomycetes</taxon>
        <taxon>Mycobacteriales</taxon>
        <taxon>Nocardiaceae</taxon>
        <taxon>Rhodococcus</taxon>
    </lineage>
</organism>
<proteinExistence type="predicted"/>
<dbReference type="EMBL" id="BHYM01000146">
    <property type="protein sequence ID" value="GCE45066.1"/>
    <property type="molecule type" value="Genomic_DNA"/>
</dbReference>
<name>A0A402CMU7_RHOWR</name>
<sequence>MHLDPNGSSEVNSLMCGVIQGSADLRKRGLPLFEGCLCGVALGDRGAAGCLLAAPFCVGCGAELGG</sequence>
<dbReference type="AlphaFoldDB" id="A0A402CMU7"/>